<feature type="domain" description="ABM" evidence="2">
    <location>
        <begin position="35"/>
        <end position="124"/>
    </location>
</feature>
<gene>
    <name evidence="3" type="ORF">J0A68_09555</name>
</gene>
<dbReference type="InterPro" id="IPR050744">
    <property type="entry name" value="AI-2_Isomerase_LsrG"/>
</dbReference>
<keyword evidence="4" id="KW-1185">Reference proteome</keyword>
<keyword evidence="1" id="KW-0732">Signal</keyword>
<feature type="chain" id="PRO_5046070966" evidence="1">
    <location>
        <begin position="24"/>
        <end position="142"/>
    </location>
</feature>
<keyword evidence="3" id="KW-0560">Oxidoreductase</keyword>
<dbReference type="PANTHER" id="PTHR33336">
    <property type="entry name" value="QUINOL MONOOXYGENASE YGIN-RELATED"/>
    <property type="match status" value="1"/>
</dbReference>
<dbReference type="InterPro" id="IPR007138">
    <property type="entry name" value="ABM_dom"/>
</dbReference>
<dbReference type="PROSITE" id="PS51725">
    <property type="entry name" value="ABM"/>
    <property type="match status" value="1"/>
</dbReference>
<comment type="caution">
    <text evidence="3">The sequence shown here is derived from an EMBL/GenBank/DDBJ whole genome shotgun (WGS) entry which is preliminary data.</text>
</comment>
<dbReference type="Pfam" id="PF03992">
    <property type="entry name" value="ABM"/>
    <property type="match status" value="1"/>
</dbReference>
<reference evidence="3 4" key="1">
    <citation type="submission" date="2021-03" db="EMBL/GenBank/DDBJ databases">
        <title>novel species isolated from a fishpond in China.</title>
        <authorList>
            <person name="Lu H."/>
            <person name="Cai Z."/>
        </authorList>
    </citation>
    <scope>NUCLEOTIDE SEQUENCE [LARGE SCALE GENOMIC DNA]</scope>
    <source>
        <strain evidence="3 4">H41</strain>
    </source>
</reference>
<evidence type="ECO:0000259" key="2">
    <source>
        <dbReference type="PROSITE" id="PS51725"/>
    </source>
</evidence>
<dbReference type="PANTHER" id="PTHR33336:SF3">
    <property type="entry name" value="ABM DOMAIN-CONTAINING PROTEIN"/>
    <property type="match status" value="1"/>
</dbReference>
<dbReference type="SUPFAM" id="SSF54909">
    <property type="entry name" value="Dimeric alpha+beta barrel"/>
    <property type="match status" value="1"/>
</dbReference>
<accession>A0ABS3C2N3</accession>
<sequence length="142" mass="16107">MRILFPKAILALLGILFCSQTFAQSPQTMDTEALKIRIAEIEIHPEHLAAYLEILRVEAEASIRLEPGVVAIFPMSQKESPTTLRLVEIYQNEAAYQSHLQTPHFLHYKTATLPMVKSLQLVEMDAIDPESMSQIFKKLTID</sequence>
<dbReference type="Gene3D" id="3.30.70.100">
    <property type="match status" value="1"/>
</dbReference>
<keyword evidence="3" id="KW-0503">Monooxygenase</keyword>
<dbReference type="GO" id="GO:0004497">
    <property type="term" value="F:monooxygenase activity"/>
    <property type="evidence" value="ECO:0007669"/>
    <property type="project" value="UniProtKB-KW"/>
</dbReference>
<evidence type="ECO:0000256" key="1">
    <source>
        <dbReference type="SAM" id="SignalP"/>
    </source>
</evidence>
<feature type="signal peptide" evidence="1">
    <location>
        <begin position="1"/>
        <end position="23"/>
    </location>
</feature>
<protein>
    <submittedName>
        <fullName evidence="3">Antibiotic biosynthesis monooxygenase</fullName>
    </submittedName>
</protein>
<evidence type="ECO:0000313" key="3">
    <source>
        <dbReference type="EMBL" id="MBN7811202.1"/>
    </source>
</evidence>
<dbReference type="InterPro" id="IPR011008">
    <property type="entry name" value="Dimeric_a/b-barrel"/>
</dbReference>
<name>A0ABS3C2N3_9BACT</name>
<evidence type="ECO:0000313" key="4">
    <source>
        <dbReference type="Proteomes" id="UP000664317"/>
    </source>
</evidence>
<dbReference type="RefSeq" id="WP_206577984.1">
    <property type="nucleotide sequence ID" value="NZ_JAFKCT010000003.1"/>
</dbReference>
<dbReference type="EMBL" id="JAFKCT010000003">
    <property type="protein sequence ID" value="MBN7811202.1"/>
    <property type="molecule type" value="Genomic_DNA"/>
</dbReference>
<dbReference type="Proteomes" id="UP000664317">
    <property type="component" value="Unassembled WGS sequence"/>
</dbReference>
<proteinExistence type="predicted"/>
<organism evidence="3 4">
    <name type="scientific">Algoriphagus oliviformis</name>
    <dbReference type="NCBI Taxonomy" id="2811231"/>
    <lineage>
        <taxon>Bacteria</taxon>
        <taxon>Pseudomonadati</taxon>
        <taxon>Bacteroidota</taxon>
        <taxon>Cytophagia</taxon>
        <taxon>Cytophagales</taxon>
        <taxon>Cyclobacteriaceae</taxon>
        <taxon>Algoriphagus</taxon>
    </lineage>
</organism>